<keyword evidence="2" id="KW-1185">Reference proteome</keyword>
<evidence type="ECO:0000313" key="1">
    <source>
        <dbReference type="EMBL" id="KIX14431.1"/>
    </source>
</evidence>
<dbReference type="InParanoid" id="A0A0D2JFE3"/>
<reference evidence="1 2" key="1">
    <citation type="submission" date="2013-11" db="EMBL/GenBank/DDBJ databases">
        <title>Metagenomic analysis of a methanogenic consortium involved in long chain n-alkane degradation.</title>
        <authorList>
            <person name="Davidova I.A."/>
            <person name="Callaghan A.V."/>
            <person name="Wawrik B."/>
            <person name="Pruitt S."/>
            <person name="Marks C."/>
            <person name="Duncan K.E."/>
            <person name="Suflita J.M."/>
        </authorList>
    </citation>
    <scope>NUCLEOTIDE SEQUENCE [LARGE SCALE GENOMIC DNA]</scope>
    <source>
        <strain evidence="1 2">SPR</strain>
    </source>
</reference>
<dbReference type="STRING" id="1429043.X474_09875"/>
<organism evidence="1 2">
    <name type="scientific">Dethiosulfatarculus sandiegensis</name>
    <dbReference type="NCBI Taxonomy" id="1429043"/>
    <lineage>
        <taxon>Bacteria</taxon>
        <taxon>Pseudomonadati</taxon>
        <taxon>Thermodesulfobacteriota</taxon>
        <taxon>Desulfarculia</taxon>
        <taxon>Desulfarculales</taxon>
        <taxon>Desulfarculaceae</taxon>
        <taxon>Dethiosulfatarculus</taxon>
    </lineage>
</organism>
<evidence type="ECO:0000313" key="2">
    <source>
        <dbReference type="Proteomes" id="UP000032233"/>
    </source>
</evidence>
<comment type="caution">
    <text evidence="1">The sequence shown here is derived from an EMBL/GenBank/DDBJ whole genome shotgun (WGS) entry which is preliminary data.</text>
</comment>
<accession>A0A0D2JFE3</accession>
<protein>
    <submittedName>
        <fullName evidence="1">Uncharacterized protein</fullName>
    </submittedName>
</protein>
<dbReference type="Proteomes" id="UP000032233">
    <property type="component" value="Unassembled WGS sequence"/>
</dbReference>
<sequence>MVGYEAKGPAVWQANFPEFDLMPLGKKTGFAKRPVQAVCKRSAGAFDL</sequence>
<name>A0A0D2JFE3_9BACT</name>
<dbReference type="EMBL" id="AZAC01000011">
    <property type="protein sequence ID" value="KIX14431.1"/>
    <property type="molecule type" value="Genomic_DNA"/>
</dbReference>
<dbReference type="AlphaFoldDB" id="A0A0D2JFE3"/>
<gene>
    <name evidence="1" type="ORF">X474_09875</name>
</gene>
<proteinExistence type="predicted"/>